<keyword evidence="4 8" id="KW-0067">ATP-binding</keyword>
<comment type="caution">
    <text evidence="11">The sequence shown here is derived from an EMBL/GenBank/DDBJ whole genome shotgun (WGS) entry which is preliminary data.</text>
</comment>
<dbReference type="GO" id="GO:0005524">
    <property type="term" value="F:ATP binding"/>
    <property type="evidence" value="ECO:0007669"/>
    <property type="project" value="UniProtKB-UniRule"/>
</dbReference>
<dbReference type="NCBIfam" id="TIGR00398">
    <property type="entry name" value="metG"/>
    <property type="match status" value="1"/>
</dbReference>
<dbReference type="InterPro" id="IPR023457">
    <property type="entry name" value="Met-tRNA_synth_2"/>
</dbReference>
<comment type="subunit">
    <text evidence="8">Monomer.</text>
</comment>
<feature type="short sequence motif" description="'HIGH' region" evidence="8">
    <location>
        <begin position="12"/>
        <end position="22"/>
    </location>
</feature>
<dbReference type="InterPro" id="IPR014729">
    <property type="entry name" value="Rossmann-like_a/b/a_fold"/>
</dbReference>
<feature type="domain" description="Methionyl/Leucyl tRNA synthetase" evidence="9">
    <location>
        <begin position="154"/>
        <end position="360"/>
    </location>
</feature>
<keyword evidence="5 8" id="KW-0648">Protein biosynthesis</keyword>
<evidence type="ECO:0000256" key="7">
    <source>
        <dbReference type="ARBA" id="ARBA00047364"/>
    </source>
</evidence>
<evidence type="ECO:0000256" key="1">
    <source>
        <dbReference type="ARBA" id="ARBA00003314"/>
    </source>
</evidence>
<feature type="binding site" evidence="8">
    <location>
        <position position="147"/>
    </location>
    <ligand>
        <name>Zn(2+)</name>
        <dbReference type="ChEBI" id="CHEBI:29105"/>
    </ligand>
</feature>
<reference evidence="11 12" key="1">
    <citation type="submission" date="2017-09" db="EMBL/GenBank/DDBJ databases">
        <title>Depth-based differentiation of microbial function through sediment-hosted aquifers and enrichment of novel symbionts in the deep terrestrial subsurface.</title>
        <authorList>
            <person name="Probst A.J."/>
            <person name="Ladd B."/>
            <person name="Jarett J.K."/>
            <person name="Geller-Mcgrath D.E."/>
            <person name="Sieber C.M."/>
            <person name="Emerson J.B."/>
            <person name="Anantharaman K."/>
            <person name="Thomas B.C."/>
            <person name="Malmstrom R."/>
            <person name="Stieglmeier M."/>
            <person name="Klingl A."/>
            <person name="Woyke T."/>
            <person name="Ryan C.M."/>
            <person name="Banfield J.F."/>
        </authorList>
    </citation>
    <scope>NUCLEOTIDE SEQUENCE [LARGE SCALE GENOMIC DNA]</scope>
    <source>
        <strain evidence="11">CG12_big_fil_rev_8_21_14_0_65_43_15</strain>
    </source>
</reference>
<evidence type="ECO:0000313" key="11">
    <source>
        <dbReference type="EMBL" id="PIW65925.1"/>
    </source>
</evidence>
<dbReference type="HAMAP" id="MF_01228">
    <property type="entry name" value="Met_tRNA_synth_type2"/>
    <property type="match status" value="1"/>
</dbReference>
<dbReference type="InterPro" id="IPR014758">
    <property type="entry name" value="Met-tRNA_synth"/>
</dbReference>
<dbReference type="PANTHER" id="PTHR43326">
    <property type="entry name" value="METHIONYL-TRNA SYNTHETASE"/>
    <property type="match status" value="1"/>
</dbReference>
<dbReference type="Pfam" id="PF19303">
    <property type="entry name" value="Anticodon_3"/>
    <property type="match status" value="1"/>
</dbReference>
<dbReference type="InterPro" id="IPR033911">
    <property type="entry name" value="MetRS_core"/>
</dbReference>
<feature type="binding site" evidence="8">
    <location>
        <position position="144"/>
    </location>
    <ligand>
        <name>Zn(2+)</name>
        <dbReference type="ChEBI" id="CHEBI:29105"/>
    </ligand>
</feature>
<dbReference type="CDD" id="cd07957">
    <property type="entry name" value="Anticodon_Ia_Met"/>
    <property type="match status" value="1"/>
</dbReference>
<gene>
    <name evidence="8" type="primary">metG</name>
    <name evidence="11" type="ORF">COW11_05985</name>
</gene>
<feature type="binding site" evidence="8">
    <location>
        <position position="127"/>
    </location>
    <ligand>
        <name>Zn(2+)</name>
        <dbReference type="ChEBI" id="CHEBI:29105"/>
    </ligand>
</feature>
<evidence type="ECO:0000256" key="6">
    <source>
        <dbReference type="ARBA" id="ARBA00023146"/>
    </source>
</evidence>
<dbReference type="NCBIfam" id="NF008900">
    <property type="entry name" value="PRK12267.1"/>
    <property type="match status" value="1"/>
</dbReference>
<dbReference type="EC" id="6.1.1.10" evidence="8"/>
<sequence>MGKTFYITTPIYYINSVPHIGHSYTQVAADTIKRFMRQRGREAYFLTGTDEHGQKVAIAAEKAGLLPKDFADGIVEKFKAVWKRLDIDYDYFIRTTGPDHIKAVQYVLDKLYKKGDLYEGEYSGWYCTPCESFWTKLQIEDNLCPECKRPLEEIKETNIFFKLSKYQDKLKNHIKSNPDFIKPRFRANEVLNYLDKPLPDLCVTRPSSRISWGIQVPFSKNHVTYVWFDALLNYITGAGYPYDEEKFKKLWPADIHLMAKDILRPHCVYWPIMLMALDIELPKMIFAHGWWVTGGEKISKSKGKPVDPIELIDKYGLDAYRYFLLREVEFGSDGAYSEKALITRINSDLANDLGNLLNRSLTMIEKYFSGSIPKPDVVGKHDEELKAKAICLTASLEVAMKDLNFSAYLEAVMSVINCANKYIETRAPWTLFKEGKLNEIAAMLYYLADVLRMVAIAVYPVMPGAACNMWQQLGMGSDLAKIKADDIGKWGLIKPGVKINKGKPLFPRIDIKGDK</sequence>
<protein>
    <recommendedName>
        <fullName evidence="8">Methionine--tRNA ligase</fullName>
        <ecNumber evidence="8">6.1.1.10</ecNumber>
    </recommendedName>
    <alternativeName>
        <fullName evidence="8">Methionyl-tRNA synthetase</fullName>
        <shortName evidence="8">MetRS</shortName>
    </alternativeName>
</protein>
<comment type="catalytic activity">
    <reaction evidence="7 8">
        <text>tRNA(Met) + L-methionine + ATP = L-methionyl-tRNA(Met) + AMP + diphosphate</text>
        <dbReference type="Rhea" id="RHEA:13481"/>
        <dbReference type="Rhea" id="RHEA-COMP:9667"/>
        <dbReference type="Rhea" id="RHEA-COMP:9698"/>
        <dbReference type="ChEBI" id="CHEBI:30616"/>
        <dbReference type="ChEBI" id="CHEBI:33019"/>
        <dbReference type="ChEBI" id="CHEBI:57844"/>
        <dbReference type="ChEBI" id="CHEBI:78442"/>
        <dbReference type="ChEBI" id="CHEBI:78530"/>
        <dbReference type="ChEBI" id="CHEBI:456215"/>
        <dbReference type="EC" id="6.1.1.10"/>
    </reaction>
</comment>
<dbReference type="SUPFAM" id="SSF47323">
    <property type="entry name" value="Anticodon-binding domain of a subclass of class I aminoacyl-tRNA synthetases"/>
    <property type="match status" value="1"/>
</dbReference>
<dbReference type="PRINTS" id="PR01041">
    <property type="entry name" value="TRNASYNTHMET"/>
</dbReference>
<keyword evidence="6 8" id="KW-0030">Aminoacyl-tRNA synthetase</keyword>
<evidence type="ECO:0000256" key="8">
    <source>
        <dbReference type="HAMAP-Rule" id="MF_01228"/>
    </source>
</evidence>
<keyword evidence="2 8" id="KW-0436">Ligase</keyword>
<feature type="short sequence motif" description="'KMSKS' region" evidence="8">
    <location>
        <begin position="297"/>
        <end position="301"/>
    </location>
</feature>
<evidence type="ECO:0000256" key="5">
    <source>
        <dbReference type="ARBA" id="ARBA00022917"/>
    </source>
</evidence>
<feature type="domain" description="Methionyl-tRNA synthetase anticodon-binding" evidence="10">
    <location>
        <begin position="372"/>
        <end position="509"/>
    </location>
</feature>
<comment type="cofactor">
    <cofactor evidence="8">
        <name>Zn(2+)</name>
        <dbReference type="ChEBI" id="CHEBI:29105"/>
    </cofactor>
    <text evidence="8">Binds 1 zinc ion per subunit.</text>
</comment>
<dbReference type="Gene3D" id="2.170.220.10">
    <property type="match status" value="1"/>
</dbReference>
<keyword evidence="8" id="KW-0479">Metal-binding</keyword>
<dbReference type="GO" id="GO:0005737">
    <property type="term" value="C:cytoplasm"/>
    <property type="evidence" value="ECO:0007669"/>
    <property type="project" value="UniProtKB-SubCell"/>
</dbReference>
<evidence type="ECO:0000256" key="3">
    <source>
        <dbReference type="ARBA" id="ARBA00022741"/>
    </source>
</evidence>
<comment type="similarity">
    <text evidence="8">Belongs to the class-I aminoacyl-tRNA synthetase family. MetG type 2A subfamily.</text>
</comment>
<dbReference type="EMBL" id="PFGP01000134">
    <property type="protein sequence ID" value="PIW65925.1"/>
    <property type="molecule type" value="Genomic_DNA"/>
</dbReference>
<evidence type="ECO:0000256" key="4">
    <source>
        <dbReference type="ARBA" id="ARBA00022840"/>
    </source>
</evidence>
<evidence type="ECO:0000256" key="2">
    <source>
        <dbReference type="ARBA" id="ARBA00022598"/>
    </source>
</evidence>
<dbReference type="GO" id="GO:0006431">
    <property type="term" value="P:methionyl-tRNA aminoacylation"/>
    <property type="evidence" value="ECO:0007669"/>
    <property type="project" value="UniProtKB-UniRule"/>
</dbReference>
<dbReference type="InterPro" id="IPR009080">
    <property type="entry name" value="tRNAsynth_Ia_anticodon-bd"/>
</dbReference>
<dbReference type="FunFam" id="1.10.730.10:FF:000026">
    <property type="entry name" value="Methionine--tRNA ligase"/>
    <property type="match status" value="1"/>
</dbReference>
<feature type="binding site" evidence="8">
    <location>
        <position position="130"/>
    </location>
    <ligand>
        <name>Zn(2+)</name>
        <dbReference type="ChEBI" id="CHEBI:29105"/>
    </ligand>
</feature>
<comment type="caution">
    <text evidence="8">Lacks conserved residue(s) required for the propagation of feature annotation.</text>
</comment>
<evidence type="ECO:0000259" key="10">
    <source>
        <dbReference type="Pfam" id="PF19303"/>
    </source>
</evidence>
<comment type="subcellular location">
    <subcellularLocation>
        <location evidence="8">Cytoplasm</location>
    </subcellularLocation>
</comment>
<feature type="domain" description="Methionyl/Leucyl tRNA synthetase" evidence="9">
    <location>
        <begin position="6"/>
        <end position="149"/>
    </location>
</feature>
<accession>A0A2J0LDI7</accession>
<proteinExistence type="inferred from homology"/>
<keyword evidence="3 8" id="KW-0547">Nucleotide-binding</keyword>
<dbReference type="InterPro" id="IPR015413">
    <property type="entry name" value="Methionyl/Leucyl_tRNA_Synth"/>
</dbReference>
<dbReference type="PANTHER" id="PTHR43326:SF1">
    <property type="entry name" value="METHIONINE--TRNA LIGASE, MITOCHONDRIAL"/>
    <property type="match status" value="1"/>
</dbReference>
<keyword evidence="8" id="KW-0963">Cytoplasm</keyword>
<organism evidence="11 12">
    <name type="scientific">Candidatus Taenaricola geysiri</name>
    <dbReference type="NCBI Taxonomy" id="1974752"/>
    <lineage>
        <taxon>Bacteria</taxon>
        <taxon>Pseudomonadati</taxon>
        <taxon>Candidatus Omnitrophota</taxon>
        <taxon>Candidatus Taenaricola</taxon>
    </lineage>
</organism>
<dbReference type="Proteomes" id="UP000231267">
    <property type="component" value="Unassembled WGS sequence"/>
</dbReference>
<keyword evidence="8" id="KW-0862">Zinc</keyword>
<dbReference type="Pfam" id="PF09334">
    <property type="entry name" value="tRNA-synt_1g"/>
    <property type="match status" value="2"/>
</dbReference>
<dbReference type="AlphaFoldDB" id="A0A2J0LDI7"/>
<dbReference type="FunFam" id="2.170.220.10:FF:000001">
    <property type="entry name" value="methionine--tRNA ligase, mitochondrial"/>
    <property type="match status" value="1"/>
</dbReference>
<name>A0A2J0LDI7_9BACT</name>
<evidence type="ECO:0000313" key="12">
    <source>
        <dbReference type="Proteomes" id="UP000231267"/>
    </source>
</evidence>
<dbReference type="Gene3D" id="3.40.50.620">
    <property type="entry name" value="HUPs"/>
    <property type="match status" value="1"/>
</dbReference>
<dbReference type="SUPFAM" id="SSF52374">
    <property type="entry name" value="Nucleotidylyl transferase"/>
    <property type="match status" value="1"/>
</dbReference>
<comment type="function">
    <text evidence="1 8">Is required not only for elongation of protein synthesis but also for the initiation of all mRNA translation through initiator tRNA(fMet) aminoacylation.</text>
</comment>
<dbReference type="CDD" id="cd00814">
    <property type="entry name" value="MetRS_core"/>
    <property type="match status" value="1"/>
</dbReference>
<dbReference type="GO" id="GO:0004825">
    <property type="term" value="F:methionine-tRNA ligase activity"/>
    <property type="evidence" value="ECO:0007669"/>
    <property type="project" value="UniProtKB-UniRule"/>
</dbReference>
<dbReference type="InterPro" id="IPR041872">
    <property type="entry name" value="Anticodon_Met"/>
</dbReference>
<evidence type="ECO:0000259" key="9">
    <source>
        <dbReference type="Pfam" id="PF09334"/>
    </source>
</evidence>
<dbReference type="Gene3D" id="1.10.730.10">
    <property type="entry name" value="Isoleucyl-tRNA Synthetase, Domain 1"/>
    <property type="match status" value="1"/>
</dbReference>
<dbReference type="GO" id="GO:0046872">
    <property type="term" value="F:metal ion binding"/>
    <property type="evidence" value="ECO:0007669"/>
    <property type="project" value="UniProtKB-KW"/>
</dbReference>